<evidence type="ECO:0000313" key="2">
    <source>
        <dbReference type="EMBL" id="PPK67291.1"/>
    </source>
</evidence>
<dbReference type="Proteomes" id="UP000238071">
    <property type="component" value="Unassembled WGS sequence"/>
</dbReference>
<keyword evidence="3" id="KW-1185">Reference proteome</keyword>
<reference evidence="2 3" key="1">
    <citation type="submission" date="2018-02" db="EMBL/GenBank/DDBJ databases">
        <title>Subsurface microbial communities from deep shales in Ohio and West Virginia, USA.</title>
        <authorList>
            <person name="Wrighton K."/>
        </authorList>
    </citation>
    <scope>NUCLEOTIDE SEQUENCE [LARGE SCALE GENOMIC DNA]</scope>
    <source>
        <strain evidence="2 3">OWC-G53F</strain>
    </source>
</reference>
<gene>
    <name evidence="2" type="ORF">B0F88_11438</name>
</gene>
<dbReference type="EMBL" id="PTIY01000014">
    <property type="protein sequence ID" value="PPK67291.1"/>
    <property type="molecule type" value="Genomic_DNA"/>
</dbReference>
<feature type="chain" id="PRO_5015548267" evidence="1">
    <location>
        <begin position="24"/>
        <end position="139"/>
    </location>
</feature>
<feature type="signal peptide" evidence="1">
    <location>
        <begin position="1"/>
        <end position="23"/>
    </location>
</feature>
<name>A0A2S6GQ96_9GAMM</name>
<organism evidence="2 3">
    <name type="scientific">Methylobacter tundripaludum</name>
    <dbReference type="NCBI Taxonomy" id="173365"/>
    <lineage>
        <taxon>Bacteria</taxon>
        <taxon>Pseudomonadati</taxon>
        <taxon>Pseudomonadota</taxon>
        <taxon>Gammaproteobacteria</taxon>
        <taxon>Methylococcales</taxon>
        <taxon>Methylococcaceae</taxon>
        <taxon>Methylobacter</taxon>
    </lineage>
</organism>
<keyword evidence="1" id="KW-0732">Signal</keyword>
<evidence type="ECO:0000313" key="3">
    <source>
        <dbReference type="Proteomes" id="UP000238071"/>
    </source>
</evidence>
<protein>
    <submittedName>
        <fullName evidence="2">Uncharacterized protein</fullName>
    </submittedName>
</protein>
<proteinExistence type="predicted"/>
<comment type="caution">
    <text evidence="2">The sequence shown here is derived from an EMBL/GenBank/DDBJ whole genome shotgun (WGS) entry which is preliminary data.</text>
</comment>
<accession>A0A2S6GQ96</accession>
<evidence type="ECO:0000256" key="1">
    <source>
        <dbReference type="SAM" id="SignalP"/>
    </source>
</evidence>
<dbReference type="OrthoDB" id="5572492at2"/>
<dbReference type="AlphaFoldDB" id="A0A2S6GQ96"/>
<sequence>MKAPRLLALFFIVSCFSVSASHAAEHHSGHGASNSGGGGGENACSKPQLTKFLPANLATVAPGSAFSFYAFNVEKPEQIKVTVKTIPVEVTTEDKESFIVVKGHLPAELVNTTARINIKVNAKVSRCNGEDGWLVKIAE</sequence>
<dbReference type="RefSeq" id="WP_104424845.1">
    <property type="nucleotide sequence ID" value="NZ_PTIY01000014.1"/>
</dbReference>